<dbReference type="PANTHER" id="PTHR38479:SF2">
    <property type="entry name" value="WINGED HELIX DNA-BINDING DOMAIN-CONTAINING PROTEIN"/>
    <property type="match status" value="1"/>
</dbReference>
<accession>A0ABP8L357</accession>
<gene>
    <name evidence="1" type="ORF">GCM10023169_13920</name>
</gene>
<keyword evidence="2" id="KW-1185">Reference proteome</keyword>
<dbReference type="RefSeq" id="WP_345215527.1">
    <property type="nucleotide sequence ID" value="NZ_BAABGN010000005.1"/>
</dbReference>
<dbReference type="PANTHER" id="PTHR38479">
    <property type="entry name" value="LMO0824 PROTEIN"/>
    <property type="match status" value="1"/>
</dbReference>
<name>A0ABP8L357_9MICO</name>
<reference evidence="2" key="1">
    <citation type="journal article" date="2019" name="Int. J. Syst. Evol. Microbiol.">
        <title>The Global Catalogue of Microorganisms (GCM) 10K type strain sequencing project: providing services to taxonomists for standard genome sequencing and annotation.</title>
        <authorList>
            <consortium name="The Broad Institute Genomics Platform"/>
            <consortium name="The Broad Institute Genome Sequencing Center for Infectious Disease"/>
            <person name="Wu L."/>
            <person name="Ma J."/>
        </authorList>
    </citation>
    <scope>NUCLEOTIDE SEQUENCE [LARGE SCALE GENOMIC DNA]</scope>
    <source>
        <strain evidence="2">JCM 17810</strain>
    </source>
</reference>
<organism evidence="1 2">
    <name type="scientific">Georgenia halophila</name>
    <dbReference type="NCBI Taxonomy" id="620889"/>
    <lineage>
        <taxon>Bacteria</taxon>
        <taxon>Bacillati</taxon>
        <taxon>Actinomycetota</taxon>
        <taxon>Actinomycetes</taxon>
        <taxon>Micrococcales</taxon>
        <taxon>Bogoriellaceae</taxon>
        <taxon>Georgenia</taxon>
    </lineage>
</organism>
<dbReference type="Proteomes" id="UP001500622">
    <property type="component" value="Unassembled WGS sequence"/>
</dbReference>
<comment type="caution">
    <text evidence="1">The sequence shown here is derived from an EMBL/GenBank/DDBJ whole genome shotgun (WGS) entry which is preliminary data.</text>
</comment>
<sequence>MRSRAARHGPDLDRRTLGRAMLERQLLLRRAAMPVEDAVERLLGLNAQEPDLPYLALWSRLEGFTIPDLSRAIEDGALVRSTLMRATQHLMTAEDFRLVRPALSELLRRVQRNAFGRRTAGIDLDALVVEARALLADGPALTRPELGRRLAASRPGADPTALGWSVQYLLPVVHPAPSGTWRTRGATPFVLPNHTAAPPRATPGTAGFATATTAGDLAVLVRRYLAAFGPATVSDARVWSGIGGLREIFELLRPELRVFSDDAGRELFDLPDTDLPDGELPDKDTPAPVRLLPAFDATLLAYDDRTRVMTDEVRAQVCVGAGVAATVLVDGTVAATWETTRKKRDVTVAVRPFRRLTAGDEEDIEAEAHRLLTFTDLDARGRFEMLHPGT</sequence>
<dbReference type="GO" id="GO:0003677">
    <property type="term" value="F:DNA binding"/>
    <property type="evidence" value="ECO:0007669"/>
    <property type="project" value="UniProtKB-KW"/>
</dbReference>
<dbReference type="EMBL" id="BAABGN010000005">
    <property type="protein sequence ID" value="GAA4421251.1"/>
    <property type="molecule type" value="Genomic_DNA"/>
</dbReference>
<proteinExistence type="predicted"/>
<evidence type="ECO:0000313" key="2">
    <source>
        <dbReference type="Proteomes" id="UP001500622"/>
    </source>
</evidence>
<dbReference type="Pfam" id="PF06224">
    <property type="entry name" value="AlkZ-like"/>
    <property type="match status" value="1"/>
</dbReference>
<protein>
    <submittedName>
        <fullName evidence="1">Winged helix DNA-binding domain-containing protein</fullName>
    </submittedName>
</protein>
<keyword evidence="1" id="KW-0238">DNA-binding</keyword>
<evidence type="ECO:0000313" key="1">
    <source>
        <dbReference type="EMBL" id="GAA4421251.1"/>
    </source>
</evidence>
<dbReference type="InterPro" id="IPR009351">
    <property type="entry name" value="AlkZ-like"/>
</dbReference>